<name>A0A222WLL9_9BACL</name>
<evidence type="ECO:0008006" key="5">
    <source>
        <dbReference type="Google" id="ProtNLM"/>
    </source>
</evidence>
<proteinExistence type="predicted"/>
<gene>
    <name evidence="3" type="ORF">B4V02_11930</name>
</gene>
<dbReference type="EMBL" id="CP020028">
    <property type="protein sequence ID" value="ASR47347.1"/>
    <property type="molecule type" value="Genomic_DNA"/>
</dbReference>
<evidence type="ECO:0000313" key="3">
    <source>
        <dbReference type="EMBL" id="ASR47347.1"/>
    </source>
</evidence>
<dbReference type="Proteomes" id="UP000214666">
    <property type="component" value="Chromosome"/>
</dbReference>
<dbReference type="AlphaFoldDB" id="A0A222WLL9"/>
<evidence type="ECO:0000259" key="1">
    <source>
        <dbReference type="Pfam" id="PF08874"/>
    </source>
</evidence>
<dbReference type="InterPro" id="IPR014973">
    <property type="entry name" value="DUF1835"/>
</dbReference>
<dbReference type="Pfam" id="PF12395">
    <property type="entry name" value="DUF3658"/>
    <property type="match status" value="1"/>
</dbReference>
<evidence type="ECO:0000259" key="2">
    <source>
        <dbReference type="Pfam" id="PF12395"/>
    </source>
</evidence>
<keyword evidence="4" id="KW-1185">Reference proteome</keyword>
<dbReference type="InterPro" id="IPR022123">
    <property type="entry name" value="DUF3658"/>
</dbReference>
<dbReference type="Pfam" id="PF08874">
    <property type="entry name" value="DUF1835"/>
    <property type="match status" value="1"/>
</dbReference>
<dbReference type="OrthoDB" id="343110at2"/>
<sequence>MSSNNKSNFDEDYNEISNGGRLKNFVHSVLEQAIALSDRNPEWANYILEQWANNVEASQNERLEHERTRERHIHLLFSQSAAGSMKQGLSGAGLRYESKVLCFNDLFSIGPLWKLETQEGQENRHSWLAERMVHYESFHYSNWEHRIEQMMATLSEISDDKSITIWCGSNAHEQIGLRFALYVLRKRATPIRVINVTDAMERESNDRLNADAENPFPLSMSVVHSKEIEGLIKGNEDKIHVVSIEDRRRYEQEWLELSEQDSVLRLWDNDQIVHVPEDYFDQALLDMIGQLQLENNQQYVNTGKIIGEALTQWSQLRSDTFLEYRIQYLIAHGELEFLGMPGMLHRYAVKLSGLLSPLSD</sequence>
<protein>
    <recommendedName>
        <fullName evidence="5">DUF1835 domain-containing protein</fullName>
    </recommendedName>
</protein>
<feature type="domain" description="DUF1835" evidence="1">
    <location>
        <begin position="73"/>
        <end position="196"/>
    </location>
</feature>
<dbReference type="STRING" id="172713.GCA_001705305_00517"/>
<reference evidence="3 4" key="1">
    <citation type="submission" date="2017-03" db="EMBL/GenBank/DDBJ databases">
        <title>Complete genome sequence of Paenibacillus Kribbensis producing bioflocculants.</title>
        <authorList>
            <person name="Lee H.-G."/>
            <person name="Oh H.-M."/>
        </authorList>
    </citation>
    <scope>NUCLEOTIDE SEQUENCE [LARGE SCALE GENOMIC DNA]</scope>
    <source>
        <strain evidence="3 4">AM49</strain>
    </source>
</reference>
<organism evidence="3 4">
    <name type="scientific">Paenibacillus kribbensis</name>
    <dbReference type="NCBI Taxonomy" id="172713"/>
    <lineage>
        <taxon>Bacteria</taxon>
        <taxon>Bacillati</taxon>
        <taxon>Bacillota</taxon>
        <taxon>Bacilli</taxon>
        <taxon>Bacillales</taxon>
        <taxon>Paenibacillaceae</taxon>
        <taxon>Paenibacillus</taxon>
    </lineage>
</organism>
<feature type="domain" description="DUF3658" evidence="2">
    <location>
        <begin position="242"/>
        <end position="346"/>
    </location>
</feature>
<accession>A0A222WLL9</accession>
<dbReference type="KEGG" id="pkb:B4V02_11930"/>
<evidence type="ECO:0000313" key="4">
    <source>
        <dbReference type="Proteomes" id="UP000214666"/>
    </source>
</evidence>